<organism evidence="1 2">
    <name type="scientific">Thelephora ganbajun</name>
    <name type="common">Ganba fungus</name>
    <dbReference type="NCBI Taxonomy" id="370292"/>
    <lineage>
        <taxon>Eukaryota</taxon>
        <taxon>Fungi</taxon>
        <taxon>Dikarya</taxon>
        <taxon>Basidiomycota</taxon>
        <taxon>Agaricomycotina</taxon>
        <taxon>Agaricomycetes</taxon>
        <taxon>Thelephorales</taxon>
        <taxon>Thelephoraceae</taxon>
        <taxon>Thelephora</taxon>
    </lineage>
</organism>
<name>A0ACB6Z4F4_THEGA</name>
<evidence type="ECO:0000313" key="2">
    <source>
        <dbReference type="Proteomes" id="UP000886501"/>
    </source>
</evidence>
<dbReference type="Proteomes" id="UP000886501">
    <property type="component" value="Unassembled WGS sequence"/>
</dbReference>
<proteinExistence type="predicted"/>
<gene>
    <name evidence="1" type="ORF">BDM02DRAFT_3190793</name>
</gene>
<evidence type="ECO:0000313" key="1">
    <source>
        <dbReference type="EMBL" id="KAF9644253.1"/>
    </source>
</evidence>
<reference evidence="1" key="2">
    <citation type="journal article" date="2020" name="Nat. Commun.">
        <title>Large-scale genome sequencing of mycorrhizal fungi provides insights into the early evolution of symbiotic traits.</title>
        <authorList>
            <person name="Miyauchi S."/>
            <person name="Kiss E."/>
            <person name="Kuo A."/>
            <person name="Drula E."/>
            <person name="Kohler A."/>
            <person name="Sanchez-Garcia M."/>
            <person name="Morin E."/>
            <person name="Andreopoulos B."/>
            <person name="Barry K.W."/>
            <person name="Bonito G."/>
            <person name="Buee M."/>
            <person name="Carver A."/>
            <person name="Chen C."/>
            <person name="Cichocki N."/>
            <person name="Clum A."/>
            <person name="Culley D."/>
            <person name="Crous P.W."/>
            <person name="Fauchery L."/>
            <person name="Girlanda M."/>
            <person name="Hayes R.D."/>
            <person name="Keri Z."/>
            <person name="LaButti K."/>
            <person name="Lipzen A."/>
            <person name="Lombard V."/>
            <person name="Magnuson J."/>
            <person name="Maillard F."/>
            <person name="Murat C."/>
            <person name="Nolan M."/>
            <person name="Ohm R.A."/>
            <person name="Pangilinan J."/>
            <person name="Pereira M.F."/>
            <person name="Perotto S."/>
            <person name="Peter M."/>
            <person name="Pfister S."/>
            <person name="Riley R."/>
            <person name="Sitrit Y."/>
            <person name="Stielow J.B."/>
            <person name="Szollosi G."/>
            <person name="Zifcakova L."/>
            <person name="Stursova M."/>
            <person name="Spatafora J.W."/>
            <person name="Tedersoo L."/>
            <person name="Vaario L.M."/>
            <person name="Yamada A."/>
            <person name="Yan M."/>
            <person name="Wang P."/>
            <person name="Xu J."/>
            <person name="Bruns T."/>
            <person name="Baldrian P."/>
            <person name="Vilgalys R."/>
            <person name="Dunand C."/>
            <person name="Henrissat B."/>
            <person name="Grigoriev I.V."/>
            <person name="Hibbett D."/>
            <person name="Nagy L.G."/>
            <person name="Martin F.M."/>
        </authorList>
    </citation>
    <scope>NUCLEOTIDE SEQUENCE</scope>
    <source>
        <strain evidence="1">P2</strain>
    </source>
</reference>
<accession>A0ACB6Z4F4</accession>
<keyword evidence="2" id="KW-1185">Reference proteome</keyword>
<protein>
    <submittedName>
        <fullName evidence="1">Fet3 protein</fullName>
    </submittedName>
</protein>
<dbReference type="EMBL" id="MU118151">
    <property type="protein sequence ID" value="KAF9644253.1"/>
    <property type="molecule type" value="Genomic_DNA"/>
</dbReference>
<comment type="caution">
    <text evidence="1">The sequence shown here is derived from an EMBL/GenBank/DDBJ whole genome shotgun (WGS) entry which is preliminary data.</text>
</comment>
<sequence>MRAILSPVLLALSGAVSVTAGVHEVWWNLSYAYDVSPDGLGVSRRAIGVNGTWPPPPISVSVNDTLVVHATNYLDHPSSLHHHGMFFNKTAWYDGAVGVTQCGIPYGQTFTYEIDIPRSGQWGTYWVHAHSSGQYADGLRAPLVIHHPNETHADKYDDEYIVVLGDWYHTEHDILLKHFISIANPGGAEPVPNAPLMYFAHGDTYLPPIASAAPTMSPSTSHVGFNENATLPFEPGKTYRLRIVNTGAFAAMYFWIDGHEMRVIEVDGTDVEPYPVERLSTTVAQRYSILVTARNDTNSNWAIHANMDYLMFDKVPKGLNPNATASITYSSSNSLADLSPVPMEFYQQTDDRIFVPSIVQPQLPPPDKVIDLEAVFNTMDDGTNHALFNSKTFNMPKVPTLFTQTQYAAQNISEMAFGELAFTLDHLSVVDIVVKNGDVGKHPFHIHGHKFQIVNRSDNYTSDDPTINPPLKEGQANPIRRDTIQVTPMQSATLRFVADNPGAWLFHCHIDWHFSSGLAAVLVEATPQLTGVSVPQFVRDQCAVLKLPTQGNAAGNQDPSNLKGLPEGPFLQILGWRPKGIGAMFGCVLTAALGMATVTWYAISGHKLTDEQLEEEVRRVRAAKKSWKSVVASKFKAS</sequence>
<reference evidence="1" key="1">
    <citation type="submission" date="2019-10" db="EMBL/GenBank/DDBJ databases">
        <authorList>
            <consortium name="DOE Joint Genome Institute"/>
            <person name="Kuo A."/>
            <person name="Miyauchi S."/>
            <person name="Kiss E."/>
            <person name="Drula E."/>
            <person name="Kohler A."/>
            <person name="Sanchez-Garcia M."/>
            <person name="Andreopoulos B."/>
            <person name="Barry K.W."/>
            <person name="Bonito G."/>
            <person name="Buee M."/>
            <person name="Carver A."/>
            <person name="Chen C."/>
            <person name="Cichocki N."/>
            <person name="Clum A."/>
            <person name="Culley D."/>
            <person name="Crous P.W."/>
            <person name="Fauchery L."/>
            <person name="Girlanda M."/>
            <person name="Hayes R."/>
            <person name="Keri Z."/>
            <person name="Labutti K."/>
            <person name="Lipzen A."/>
            <person name="Lombard V."/>
            <person name="Magnuson J."/>
            <person name="Maillard F."/>
            <person name="Morin E."/>
            <person name="Murat C."/>
            <person name="Nolan M."/>
            <person name="Ohm R."/>
            <person name="Pangilinan J."/>
            <person name="Pereira M."/>
            <person name="Perotto S."/>
            <person name="Peter M."/>
            <person name="Riley R."/>
            <person name="Sitrit Y."/>
            <person name="Stielow B."/>
            <person name="Szollosi G."/>
            <person name="Zifcakova L."/>
            <person name="Stursova M."/>
            <person name="Spatafora J.W."/>
            <person name="Tedersoo L."/>
            <person name="Vaario L.-M."/>
            <person name="Yamada A."/>
            <person name="Yan M."/>
            <person name="Wang P."/>
            <person name="Xu J."/>
            <person name="Bruns T."/>
            <person name="Baldrian P."/>
            <person name="Vilgalys R."/>
            <person name="Henrissat B."/>
            <person name="Grigoriev I.V."/>
            <person name="Hibbett D."/>
            <person name="Nagy L.G."/>
            <person name="Martin F.M."/>
        </authorList>
    </citation>
    <scope>NUCLEOTIDE SEQUENCE</scope>
    <source>
        <strain evidence="1">P2</strain>
    </source>
</reference>